<keyword evidence="2" id="KW-0732">Signal</keyword>
<evidence type="ECO:0000259" key="4">
    <source>
        <dbReference type="Pfam" id="PF00930"/>
    </source>
</evidence>
<evidence type="ECO:0000256" key="2">
    <source>
        <dbReference type="SAM" id="SignalP"/>
    </source>
</evidence>
<protein>
    <submittedName>
        <fullName evidence="5">Prolyl oligopeptidase family serine peptidase</fullName>
    </submittedName>
</protein>
<organism evidence="5 6">
    <name type="scientific">Novacetimonas hansenii</name>
    <name type="common">Komagataeibacter hansenii</name>
    <dbReference type="NCBI Taxonomy" id="436"/>
    <lineage>
        <taxon>Bacteria</taxon>
        <taxon>Pseudomonadati</taxon>
        <taxon>Pseudomonadota</taxon>
        <taxon>Alphaproteobacteria</taxon>
        <taxon>Acetobacterales</taxon>
        <taxon>Acetobacteraceae</taxon>
        <taxon>Novacetimonas</taxon>
    </lineage>
</organism>
<accession>A0AAW5ESE5</accession>
<dbReference type="Pfam" id="PF00930">
    <property type="entry name" value="DPPIV_N"/>
    <property type="match status" value="1"/>
</dbReference>
<evidence type="ECO:0000313" key="5">
    <source>
        <dbReference type="EMBL" id="MCJ8354752.1"/>
    </source>
</evidence>
<proteinExistence type="predicted"/>
<gene>
    <name evidence="5" type="ORF">K1W68_12270</name>
</gene>
<dbReference type="PANTHER" id="PTHR11731">
    <property type="entry name" value="PROTEASE FAMILY S9B,C DIPEPTIDYL-PEPTIDASE IV-RELATED"/>
    <property type="match status" value="1"/>
</dbReference>
<feature type="chain" id="PRO_5043588213" evidence="2">
    <location>
        <begin position="47"/>
        <end position="764"/>
    </location>
</feature>
<dbReference type="RefSeq" id="WP_247067462.1">
    <property type="nucleotide sequence ID" value="NZ_CP094848.1"/>
</dbReference>
<dbReference type="PANTHER" id="PTHR11731:SF193">
    <property type="entry name" value="DIPEPTIDYL PEPTIDASE 9"/>
    <property type="match status" value="1"/>
</dbReference>
<dbReference type="GO" id="GO:0006508">
    <property type="term" value="P:proteolysis"/>
    <property type="evidence" value="ECO:0007669"/>
    <property type="project" value="InterPro"/>
</dbReference>
<comment type="caution">
    <text evidence="5">The sequence shown here is derived from an EMBL/GenBank/DDBJ whole genome shotgun (WGS) entry which is preliminary data.</text>
</comment>
<dbReference type="InterPro" id="IPR029058">
    <property type="entry name" value="AB_hydrolase_fold"/>
</dbReference>
<dbReference type="Proteomes" id="UP001202887">
    <property type="component" value="Unassembled WGS sequence"/>
</dbReference>
<evidence type="ECO:0000259" key="3">
    <source>
        <dbReference type="Pfam" id="PF00326"/>
    </source>
</evidence>
<reference evidence="5" key="2">
    <citation type="submission" date="2022-03" db="EMBL/GenBank/DDBJ databases">
        <authorList>
            <person name="Ryngajllo M."/>
            <person name="Jacek P."/>
            <person name="Kubiak K."/>
        </authorList>
    </citation>
    <scope>NUCLEOTIDE SEQUENCE</scope>
    <source>
        <strain evidence="5">SI1</strain>
    </source>
</reference>
<dbReference type="Gene3D" id="3.40.50.1820">
    <property type="entry name" value="alpha/beta hydrolase"/>
    <property type="match status" value="1"/>
</dbReference>
<dbReference type="AlphaFoldDB" id="A0AAW5ESE5"/>
<feature type="signal peptide" evidence="2">
    <location>
        <begin position="1"/>
        <end position="46"/>
    </location>
</feature>
<reference evidence="5" key="1">
    <citation type="journal article" date="2021" name="Polymers (Basel)">
        <title>Highly Stretchable Bacterial Cellulose Produced by Komagataeibacter hansenii SI1.</title>
        <authorList>
            <person name="Cielecka I."/>
            <person name="Ryngajllo M."/>
            <person name="Maniukiewicz W."/>
            <person name="Bielecki S."/>
        </authorList>
    </citation>
    <scope>NUCLEOTIDE SEQUENCE</scope>
    <source>
        <strain evidence="5">SI1</strain>
    </source>
</reference>
<sequence length="764" mass="84127">MMRITRHDTRHDTGHDTGHNTRHGPCRRPAALVLLASLLAATPALCAAPVAHAAASDIHPSRLPPPLTIASLYARQSIIGTSPEHYAWSRDGARLAFAWNDHGTAFRDIWVYEAETGVVQQVTHMDEAAHGKAKGVGVTQLAWLPDGRMAFVMDGALRVADLHGHVGVLEIVRHGVGQISPSPDGRWLAFVSDGALWLRDMGQAASTPARIVVPGTADDGVDRMEWSPASDRIAVVMADNRAVHKVEIDYDHDGQVHHDHVTRAFPGDPDTGFAVGVVDVAGGAPRWMARDNAQDPVWNFGLSPDGRSLFVNQSDLTIKHHAIDIYDVPTGRRQVFYRFADPAQVRPDWQVAWAPRGQGLVVLTNRYGYNQLYHIPTIGARPRAITRVMPGQGPWEIESFVADPVHGRLYFTANQTGYAQRQVYRVGMEGGTPELLTRTHGTHEVVFSPGFDHVADRFSNDITPPDLYVAALGAGTPSFGRVTHSPLPSFDARRWADVRYMDYKSHVDGALLTMRVMLPPDYDASRRYPMIVGSVYSDAVRDQWGGRNAHPTWGLDQYLVSRGYIVINPGIRGSFGRGKAWNRPMLGQYGVLDVNDLQDGARFMVDRGYADPARIGIWGSSYGGLMTLMSLFTKPGFYAVGVAGAPASNVAHAYPEQEWIMGPPAGSDFPARYQRQSALYHTDGLRDPLMIIHGTRDEVVLYADTMAMAQRMIAQGKMFALVTLPGANHPWDMENLPQTRFAYTQLVRFLDQYLHPSSGAVPAQ</sequence>
<dbReference type="GO" id="GO:0008236">
    <property type="term" value="F:serine-type peptidase activity"/>
    <property type="evidence" value="ECO:0007669"/>
    <property type="project" value="InterPro"/>
</dbReference>
<dbReference type="EMBL" id="JAIBCX010000035">
    <property type="protein sequence ID" value="MCJ8354752.1"/>
    <property type="molecule type" value="Genomic_DNA"/>
</dbReference>
<feature type="domain" description="Dipeptidylpeptidase IV N-terminal" evidence="4">
    <location>
        <begin position="182"/>
        <end position="465"/>
    </location>
</feature>
<feature type="compositionally biased region" description="Basic and acidic residues" evidence="1">
    <location>
        <begin position="1"/>
        <end position="19"/>
    </location>
</feature>
<evidence type="ECO:0000313" key="6">
    <source>
        <dbReference type="Proteomes" id="UP001202887"/>
    </source>
</evidence>
<dbReference type="InterPro" id="IPR050278">
    <property type="entry name" value="Serine_Prot_S9B/DPPIV"/>
</dbReference>
<dbReference type="Pfam" id="PF00326">
    <property type="entry name" value="Peptidase_S9"/>
    <property type="match status" value="1"/>
</dbReference>
<dbReference type="GO" id="GO:0008239">
    <property type="term" value="F:dipeptidyl-peptidase activity"/>
    <property type="evidence" value="ECO:0007669"/>
    <property type="project" value="TreeGrafter"/>
</dbReference>
<dbReference type="SUPFAM" id="SSF53474">
    <property type="entry name" value="alpha/beta-Hydrolases"/>
    <property type="match status" value="1"/>
</dbReference>
<evidence type="ECO:0000256" key="1">
    <source>
        <dbReference type="SAM" id="MobiDB-lite"/>
    </source>
</evidence>
<dbReference type="InterPro" id="IPR002469">
    <property type="entry name" value="Peptidase_S9B_N"/>
</dbReference>
<feature type="domain" description="Peptidase S9 prolyl oligopeptidase catalytic" evidence="3">
    <location>
        <begin position="557"/>
        <end position="755"/>
    </location>
</feature>
<dbReference type="Gene3D" id="2.140.10.30">
    <property type="entry name" value="Dipeptidylpeptidase IV, N-terminal domain"/>
    <property type="match status" value="1"/>
</dbReference>
<name>A0AAW5ESE5_NOVHA</name>
<dbReference type="Gene3D" id="2.120.10.60">
    <property type="entry name" value="Tricorn protease N-terminal domain"/>
    <property type="match status" value="1"/>
</dbReference>
<dbReference type="SUPFAM" id="SSF82171">
    <property type="entry name" value="DPP6 N-terminal domain-like"/>
    <property type="match status" value="1"/>
</dbReference>
<feature type="region of interest" description="Disordered" evidence="1">
    <location>
        <begin position="1"/>
        <end position="24"/>
    </location>
</feature>
<dbReference type="InterPro" id="IPR001375">
    <property type="entry name" value="Peptidase_S9_cat"/>
</dbReference>